<evidence type="ECO:0000256" key="2">
    <source>
        <dbReference type="SAM" id="MobiDB-lite"/>
    </source>
</evidence>
<dbReference type="SUPFAM" id="SSF101447">
    <property type="entry name" value="Formin homology 2 domain (FH2 domain)"/>
    <property type="match status" value="1"/>
</dbReference>
<name>A0A914BU84_9BILA</name>
<dbReference type="GO" id="GO:0030838">
    <property type="term" value="P:positive regulation of actin filament polymerization"/>
    <property type="evidence" value="ECO:0007669"/>
    <property type="project" value="TreeGrafter"/>
</dbReference>
<feature type="domain" description="GBD/FH3" evidence="3">
    <location>
        <begin position="1"/>
        <end position="140"/>
    </location>
</feature>
<feature type="compositionally biased region" description="Low complexity" evidence="2">
    <location>
        <begin position="227"/>
        <end position="240"/>
    </location>
</feature>
<evidence type="ECO:0000313" key="6">
    <source>
        <dbReference type="WBParaSite" id="ACRNAN_Path_100.g364.t1"/>
    </source>
</evidence>
<feature type="coiled-coil region" evidence="1">
    <location>
        <begin position="164"/>
        <end position="205"/>
    </location>
</feature>
<sequence>MSLINALLKSGHAEHSLEFRLHLRYELLMLGIQEIIDRLRNTHGSALEDHFDLFEMMRQEDEQEFASNADSGSSSPIDFESPAGMAEALTRKLDSSVALPHLISLLQHLLMIPGDERHRHLWRLFDIILQQISLKSTMGTLASESDPQYSTAALQFDMDELLSRLRTQHECEKLEKALAETNAELENERKRVMELENRLSDLQDGASLSSFSRISDLSNPSDPCHSPTPTIYSSSASSLPPVNPPAPPPPPPTALQLRALGGPLPNAVQEPKKKIPKPPTTLKTLNWTKISAQKIPGTVWEKIEDEKFYKQIDLQALATAFVAGNGHSDESDYSTSTLQRRLRTESAISVIEPRRAQNCTIMLSKLKLSHREIRAAVLSMDDKGRLPKDMIEQMLKFVPTKEEFSILRETANKHKTPSVLALADRFLLEVGQIPRYEQRLKCLHIIRTFQERVDEITPYLNAVIKASNTSSSNKKLRQLLALILAIGNYLNHGKRSGNAMGFTIGSLGVIHDVKSSVRHDRNLLHFIIELLESKFPEIIHLKRELVSVYEAARYNRAEMSAELRSLEGTLRVLSTELQVQQKLASTSTTSPTTTGNIAPPEPQPNPMQSPKTQKEDKFIEVVSTFLENAKKQYNELERLNNEMNKAFSTCTTYFAEDAQTCSPDVFFGVFSKFFNQFTESHHHMWEEREELERVKRQTLARSIFAKKSGNRRTATESGKDFERLINALQTGEFFSEDLTRLRTSFRVPKKEKTKS</sequence>
<dbReference type="InterPro" id="IPR015425">
    <property type="entry name" value="FH2_Formin"/>
</dbReference>
<evidence type="ECO:0000256" key="1">
    <source>
        <dbReference type="SAM" id="Coils"/>
    </source>
</evidence>
<protein>
    <submittedName>
        <fullName evidence="6">FH2 domain-containing protein</fullName>
    </submittedName>
</protein>
<dbReference type="Proteomes" id="UP000887540">
    <property type="component" value="Unplaced"/>
</dbReference>
<dbReference type="Gene3D" id="1.25.10.10">
    <property type="entry name" value="Leucine-rich Repeat Variant"/>
    <property type="match status" value="1"/>
</dbReference>
<evidence type="ECO:0000259" key="3">
    <source>
        <dbReference type="PROSITE" id="PS51232"/>
    </source>
</evidence>
<feature type="coiled-coil region" evidence="1">
    <location>
        <begin position="619"/>
        <end position="649"/>
    </location>
</feature>
<organism evidence="5 6">
    <name type="scientific">Acrobeloides nanus</name>
    <dbReference type="NCBI Taxonomy" id="290746"/>
    <lineage>
        <taxon>Eukaryota</taxon>
        <taxon>Metazoa</taxon>
        <taxon>Ecdysozoa</taxon>
        <taxon>Nematoda</taxon>
        <taxon>Chromadorea</taxon>
        <taxon>Rhabditida</taxon>
        <taxon>Tylenchina</taxon>
        <taxon>Cephalobomorpha</taxon>
        <taxon>Cephaloboidea</taxon>
        <taxon>Cephalobidae</taxon>
        <taxon>Acrobeloides</taxon>
    </lineage>
</organism>
<dbReference type="InterPro" id="IPR014768">
    <property type="entry name" value="GBD/FH3_dom"/>
</dbReference>
<evidence type="ECO:0000259" key="4">
    <source>
        <dbReference type="PROSITE" id="PS51444"/>
    </source>
</evidence>
<dbReference type="Pfam" id="PF06367">
    <property type="entry name" value="Drf_FH3"/>
    <property type="match status" value="1"/>
</dbReference>
<feature type="compositionally biased region" description="Pro residues" evidence="2">
    <location>
        <begin position="241"/>
        <end position="253"/>
    </location>
</feature>
<dbReference type="GO" id="GO:0003779">
    <property type="term" value="F:actin binding"/>
    <property type="evidence" value="ECO:0007669"/>
    <property type="project" value="InterPro"/>
</dbReference>
<dbReference type="Gene3D" id="1.10.238.150">
    <property type="entry name" value="Formin, FH3 diaphanous domain"/>
    <property type="match status" value="1"/>
</dbReference>
<dbReference type="SUPFAM" id="SSF48371">
    <property type="entry name" value="ARM repeat"/>
    <property type="match status" value="1"/>
</dbReference>
<dbReference type="InterPro" id="IPR010472">
    <property type="entry name" value="FH3_dom"/>
</dbReference>
<feature type="domain" description="FH2" evidence="4">
    <location>
        <begin position="272"/>
        <end position="703"/>
    </location>
</feature>
<evidence type="ECO:0000313" key="5">
    <source>
        <dbReference type="Proteomes" id="UP000887540"/>
    </source>
</evidence>
<dbReference type="Gene3D" id="1.20.58.2220">
    <property type="entry name" value="Formin, FH2 domain"/>
    <property type="match status" value="1"/>
</dbReference>
<reference evidence="6" key="1">
    <citation type="submission" date="2022-11" db="UniProtKB">
        <authorList>
            <consortium name="WormBaseParasite"/>
        </authorList>
    </citation>
    <scope>IDENTIFICATION</scope>
</reference>
<dbReference type="PANTHER" id="PTHR45725:SF1">
    <property type="entry name" value="DISHEVELLED ASSOCIATED ACTIVATOR OF MORPHOGENESIS, ISOFORM D"/>
    <property type="match status" value="1"/>
</dbReference>
<dbReference type="PROSITE" id="PS51444">
    <property type="entry name" value="FH2"/>
    <property type="match status" value="1"/>
</dbReference>
<dbReference type="PROSITE" id="PS51232">
    <property type="entry name" value="GBD_FH3"/>
    <property type="match status" value="1"/>
</dbReference>
<dbReference type="Pfam" id="PF02181">
    <property type="entry name" value="FH2"/>
    <property type="match status" value="1"/>
</dbReference>
<keyword evidence="1" id="KW-0175">Coiled coil</keyword>
<dbReference type="SMART" id="SM00498">
    <property type="entry name" value="FH2"/>
    <property type="match status" value="1"/>
</dbReference>
<dbReference type="PANTHER" id="PTHR45725">
    <property type="entry name" value="FORMIN HOMOLOGY 2 FAMILY MEMBER"/>
    <property type="match status" value="1"/>
</dbReference>
<dbReference type="AlphaFoldDB" id="A0A914BU84"/>
<dbReference type="InterPro" id="IPR042201">
    <property type="entry name" value="FH2_Formin_sf"/>
</dbReference>
<dbReference type="WBParaSite" id="ACRNAN_Path_100.g364.t1">
    <property type="protein sequence ID" value="ACRNAN_Path_100.g364.t1"/>
    <property type="gene ID" value="ACRNAN_Path_100.g364"/>
</dbReference>
<feature type="compositionally biased region" description="Low complexity" evidence="2">
    <location>
        <begin position="585"/>
        <end position="594"/>
    </location>
</feature>
<feature type="region of interest" description="Disordered" evidence="2">
    <location>
        <begin position="582"/>
        <end position="613"/>
    </location>
</feature>
<keyword evidence="5" id="KW-1185">Reference proteome</keyword>
<dbReference type="InterPro" id="IPR051425">
    <property type="entry name" value="Formin_Homology"/>
</dbReference>
<feature type="region of interest" description="Disordered" evidence="2">
    <location>
        <begin position="62"/>
        <end position="81"/>
    </location>
</feature>
<feature type="region of interest" description="Disordered" evidence="2">
    <location>
        <begin position="213"/>
        <end position="280"/>
    </location>
</feature>
<proteinExistence type="predicted"/>
<accession>A0A914BU84</accession>
<dbReference type="SMART" id="SM01139">
    <property type="entry name" value="Drf_FH3"/>
    <property type="match status" value="1"/>
</dbReference>
<feature type="compositionally biased region" description="Polar residues" evidence="2">
    <location>
        <begin position="65"/>
        <end position="76"/>
    </location>
</feature>
<dbReference type="InterPro" id="IPR011989">
    <property type="entry name" value="ARM-like"/>
</dbReference>
<dbReference type="InterPro" id="IPR016024">
    <property type="entry name" value="ARM-type_fold"/>
</dbReference>